<dbReference type="InterPro" id="IPR050904">
    <property type="entry name" value="Adhesion/Biosynth-related"/>
</dbReference>
<dbReference type="Gene3D" id="2.30.180.10">
    <property type="entry name" value="FAS1 domain"/>
    <property type="match status" value="1"/>
</dbReference>
<reference evidence="4" key="1">
    <citation type="journal article" date="2019" name="ISME J.">
        <title>Evolution in action: habitat transition from sediment to the pelagial leads to genome streamlining in Methylophilaceae.</title>
        <authorList>
            <person name="Salcher M."/>
            <person name="Schaefle D."/>
            <person name="Kaspar M."/>
            <person name="Neuenschwander S.M."/>
            <person name="Ghai R."/>
        </authorList>
    </citation>
    <scope>NUCLEOTIDE SEQUENCE [LARGE SCALE GENOMIC DNA]</scope>
    <source>
        <strain evidence="4">MMS-M-51</strain>
    </source>
</reference>
<dbReference type="Pfam" id="PF02469">
    <property type="entry name" value="Fasciclin"/>
    <property type="match status" value="1"/>
</dbReference>
<dbReference type="PROSITE" id="PS50213">
    <property type="entry name" value="FAS1"/>
    <property type="match status" value="1"/>
</dbReference>
<dbReference type="Proteomes" id="UP000311008">
    <property type="component" value="Chromosome"/>
</dbReference>
<dbReference type="EMBL" id="CP040946">
    <property type="protein sequence ID" value="QDC43922.1"/>
    <property type="molecule type" value="Genomic_DNA"/>
</dbReference>
<protein>
    <submittedName>
        <fullName evidence="3">Fasciclin domain-containing protein</fullName>
    </submittedName>
</protein>
<proteinExistence type="predicted"/>
<feature type="domain" description="FAS1" evidence="2">
    <location>
        <begin position="20"/>
        <end position="148"/>
    </location>
</feature>
<dbReference type="FunFam" id="2.30.180.10:FF:000032">
    <property type="entry name" value="Fasciclin domain-containing protein, putative"/>
    <property type="match status" value="1"/>
</dbReference>
<dbReference type="AlphaFoldDB" id="A0A5B8CRL2"/>
<gene>
    <name evidence="3" type="ORF">FIU01_04875</name>
</gene>
<keyword evidence="1" id="KW-0732">Signal</keyword>
<feature type="chain" id="PRO_5022940011" evidence="1">
    <location>
        <begin position="21"/>
        <end position="153"/>
    </location>
</feature>
<feature type="signal peptide" evidence="1">
    <location>
        <begin position="1"/>
        <end position="20"/>
    </location>
</feature>
<dbReference type="InterPro" id="IPR036378">
    <property type="entry name" value="FAS1_dom_sf"/>
</dbReference>
<evidence type="ECO:0000313" key="3">
    <source>
        <dbReference type="EMBL" id="QDC43922.1"/>
    </source>
</evidence>
<accession>A0A5B8CRL2</accession>
<dbReference type="RefSeq" id="WP_140003264.1">
    <property type="nucleotide sequence ID" value="NZ_CP040946.1"/>
</dbReference>
<dbReference type="KEGG" id="mmec:FIU01_04875"/>
<organism evidence="3 4">
    <name type="scientific">Methylophilus medardicus</name>
    <dbReference type="NCBI Taxonomy" id="2588534"/>
    <lineage>
        <taxon>Bacteria</taxon>
        <taxon>Pseudomonadati</taxon>
        <taxon>Pseudomonadota</taxon>
        <taxon>Betaproteobacteria</taxon>
        <taxon>Nitrosomonadales</taxon>
        <taxon>Methylophilaceae</taxon>
        <taxon>Methylophilus</taxon>
    </lineage>
</organism>
<sequence length="153" mass="16256">MQKMLLVVLFTLGFSQIASADNLLQAAAQDGHFNIFLKAVNVAGLTETLNGSGPMTLFVPSDEAFAKLPKAKLNALLTNPVQLKKVLSYHIYPGKITQADVSAGKVKSLEGADLQLSVTDGVKVNKVKVLGDEINADNGVIHTMSAVLMPSHQ</sequence>
<dbReference type="OrthoDB" id="9800666at2"/>
<dbReference type="PANTHER" id="PTHR10900">
    <property type="entry name" value="PERIOSTIN-RELATED"/>
    <property type="match status" value="1"/>
</dbReference>
<evidence type="ECO:0000313" key="4">
    <source>
        <dbReference type="Proteomes" id="UP000311008"/>
    </source>
</evidence>
<evidence type="ECO:0000256" key="1">
    <source>
        <dbReference type="SAM" id="SignalP"/>
    </source>
</evidence>
<evidence type="ECO:0000259" key="2">
    <source>
        <dbReference type="PROSITE" id="PS50213"/>
    </source>
</evidence>
<keyword evidence="4" id="KW-1185">Reference proteome</keyword>
<dbReference type="SUPFAM" id="SSF82153">
    <property type="entry name" value="FAS1 domain"/>
    <property type="match status" value="1"/>
</dbReference>
<dbReference type="InterPro" id="IPR000782">
    <property type="entry name" value="FAS1_domain"/>
</dbReference>
<dbReference type="SMART" id="SM00554">
    <property type="entry name" value="FAS1"/>
    <property type="match status" value="1"/>
</dbReference>
<name>A0A5B8CRL2_9PROT</name>
<dbReference type="PANTHER" id="PTHR10900:SF77">
    <property type="entry name" value="FI19380P1"/>
    <property type="match status" value="1"/>
</dbReference>